<dbReference type="Proteomes" id="UP000199412">
    <property type="component" value="Unassembled WGS sequence"/>
</dbReference>
<dbReference type="STRING" id="69960.SAMN05421720_11459"/>
<dbReference type="OrthoDB" id="9794780at2"/>
<evidence type="ECO:0000313" key="2">
    <source>
        <dbReference type="Proteomes" id="UP000199412"/>
    </source>
</evidence>
<keyword evidence="2" id="KW-1185">Reference proteome</keyword>
<proteinExistence type="predicted"/>
<dbReference type="RefSeq" id="WP_092787706.1">
    <property type="nucleotide sequence ID" value="NZ_FNAP01000014.1"/>
</dbReference>
<accession>A0A1G7GEC6</accession>
<reference evidence="1 2" key="1">
    <citation type="submission" date="2016-10" db="EMBL/GenBank/DDBJ databases">
        <authorList>
            <person name="de Groot N.N."/>
        </authorList>
    </citation>
    <scope>NUCLEOTIDE SEQUENCE [LARGE SCALE GENOMIC DNA]</scope>
    <source>
        <strain evidence="1 2">ATCC 700224</strain>
    </source>
</reference>
<protein>
    <submittedName>
        <fullName evidence="1">Uncharacterized protein</fullName>
    </submittedName>
</protein>
<name>A0A1G7GEC6_9PROT</name>
<evidence type="ECO:0000313" key="1">
    <source>
        <dbReference type="EMBL" id="SDE86441.1"/>
    </source>
</evidence>
<dbReference type="AlphaFoldDB" id="A0A1G7GEC6"/>
<dbReference type="EMBL" id="FNAP01000014">
    <property type="protein sequence ID" value="SDE86441.1"/>
    <property type="molecule type" value="Genomic_DNA"/>
</dbReference>
<organism evidence="1 2">
    <name type="scientific">Rhodospira trueperi</name>
    <dbReference type="NCBI Taxonomy" id="69960"/>
    <lineage>
        <taxon>Bacteria</taxon>
        <taxon>Pseudomonadati</taxon>
        <taxon>Pseudomonadota</taxon>
        <taxon>Alphaproteobacteria</taxon>
        <taxon>Rhodospirillales</taxon>
        <taxon>Rhodospirillaceae</taxon>
        <taxon>Rhodospira</taxon>
    </lineage>
</organism>
<gene>
    <name evidence="1" type="ORF">SAMN05421720_11459</name>
</gene>
<sequence length="144" mass="14329">MPYVHAVPGRLRLKTRALSAETRATRAACHALRAILGVEDVAHKPRAASLIVLFDPSLVSADALIALVRDHGLVPDDTTAPVPAPRASVSGGPGGGALSSAATGALATQALGVLGGAIGKAVFGAVLKTGVERGVSSLVTAAIR</sequence>